<evidence type="ECO:0000313" key="3">
    <source>
        <dbReference type="EMBL" id="KAF4617001.1"/>
    </source>
</evidence>
<accession>A0A8H4QUC2</accession>
<dbReference type="InterPro" id="IPR044862">
    <property type="entry name" value="Pro_4_hyd_alph_FE2OG_OXY"/>
</dbReference>
<evidence type="ECO:0000256" key="1">
    <source>
        <dbReference type="SAM" id="MobiDB-lite"/>
    </source>
</evidence>
<sequence>MDVDKGLEVQSEVAKPEVKGDYSVVGGGTIGKRDAEDDNDDLSEGEDLRGDLEETLEGEDLKFAGGFHHCALQPTAPNPCLHIAGLGLVGLPLSERDAKTVISVASLAPFGRGERTLVDKEVRDTWEIEPSKISFANPEWDKYIDQTVCVEVCRALGVTIGNIPPKMELYKLLLYEKGSHFLPHQDTQKANGMFATVIILLPSAYTGGQVIVSHSSTTKTIDFSANSLLSTALLAWYTDVKHEVKPVTSGYRFALSYNLIHQSPAGIPRLKDTSDAALRLKRVLEKWREDKYSDWKGNMMAYLLQHQYSSANLKEGIKCLKGTDLHRITFLRPIAEELGFVVGLASLEHNISGQGEDVGCYGGGRWGRRRYGYYDDYSDYDDYEDEVPPMGEVESTSTTISDLVDLDGNILVGIGKMDLDSDRLIPEDPFDDATPDDEEYEGYQGNYGGQVDQWYRRTVLVLVHRNNVDDLCYAAEGPPYAIRKLKESSQTPTSEDRYWAGKVLSTPTQLSREHVLLLMDYALKWKDLGLWKKVMSCPMCTLQHVEVGLLLKAWTLFSFEDVRVSYEQVLARSTVLTNKMAFLTSIRGNVSNQERQAVLAWYKQESGKILTSPALSNLQDSSTILTFLQFAGLEAFKTTTMPNVLKATNNYTVLLALFNIFQEHRNDIIAKETQFRATESSATATTPATDNSTTPQVQPEETTRSIDSDIDSLLKDCLKATASQWSAPDPRQYSYGYLYGTSSTSFKIDRIITILEKAILLSEVDICRNLFVDIIKSNGSSSDKFEKIYNPLIPRLKTLLTQKKIDICTSPYVDFLQLVIGIYLRDILGKKGELNNAKLRNIGCGCGDCNGLDAFILAPSTSTHTFRLAQARRTHLEQRCNNARDLVTHTTIRSGSPHGLQVTKRPEIVQASTWAGRQKAAVAFLKSIGDDVSLRKIMGSRFQDVINAVAGTTPFGADSGGRANTTAAQVLPATNTGVQQRASAQTAASSSQARTSSTSLLGATVTPAMQASSNNSNVAVTPAAPTQASGTKRKNGPAKYIQLGPVIDLSSDDD</sequence>
<dbReference type="AlphaFoldDB" id="A0A8H4QUC2"/>
<feature type="compositionally biased region" description="Low complexity" evidence="1">
    <location>
        <begin position="679"/>
        <end position="694"/>
    </location>
</feature>
<feature type="region of interest" description="Disordered" evidence="1">
    <location>
        <begin position="976"/>
        <end position="998"/>
    </location>
</feature>
<dbReference type="Pfam" id="PF13640">
    <property type="entry name" value="2OG-FeII_Oxy_3"/>
    <property type="match status" value="1"/>
</dbReference>
<feature type="region of interest" description="Disordered" evidence="1">
    <location>
        <begin position="1011"/>
        <end position="1054"/>
    </location>
</feature>
<dbReference type="EMBL" id="JAACJL010000031">
    <property type="protein sequence ID" value="KAF4617001.1"/>
    <property type="molecule type" value="Genomic_DNA"/>
</dbReference>
<organism evidence="3 4">
    <name type="scientific">Agrocybe pediades</name>
    <dbReference type="NCBI Taxonomy" id="84607"/>
    <lineage>
        <taxon>Eukaryota</taxon>
        <taxon>Fungi</taxon>
        <taxon>Dikarya</taxon>
        <taxon>Basidiomycota</taxon>
        <taxon>Agaricomycotina</taxon>
        <taxon>Agaricomycetes</taxon>
        <taxon>Agaricomycetidae</taxon>
        <taxon>Agaricales</taxon>
        <taxon>Agaricineae</taxon>
        <taxon>Strophariaceae</taxon>
        <taxon>Agrocybe</taxon>
    </lineage>
</organism>
<dbReference type="PANTHER" id="PTHR33099">
    <property type="entry name" value="FE2OG DIOXYGENASE DOMAIN-CONTAINING PROTEIN"/>
    <property type="match status" value="1"/>
</dbReference>
<evidence type="ECO:0000259" key="2">
    <source>
        <dbReference type="Pfam" id="PF13640"/>
    </source>
</evidence>
<dbReference type="Proteomes" id="UP000521872">
    <property type="component" value="Unassembled WGS sequence"/>
</dbReference>
<dbReference type="PANTHER" id="PTHR33099:SF7">
    <property type="entry name" value="MYND-TYPE DOMAIN-CONTAINING PROTEIN"/>
    <property type="match status" value="1"/>
</dbReference>
<dbReference type="Gene3D" id="2.60.120.620">
    <property type="entry name" value="q2cbj1_9rhob like domain"/>
    <property type="match status" value="1"/>
</dbReference>
<protein>
    <recommendedName>
        <fullName evidence="2">Prolyl 4-hydroxylase alpha subunit Fe(2+) 2OG dioxygenase domain-containing protein</fullName>
    </recommendedName>
</protein>
<feature type="domain" description="Prolyl 4-hydroxylase alpha subunit Fe(2+) 2OG dioxygenase" evidence="2">
    <location>
        <begin position="171"/>
        <end position="257"/>
    </location>
</feature>
<keyword evidence="4" id="KW-1185">Reference proteome</keyword>
<feature type="compositionally biased region" description="Low complexity" evidence="1">
    <location>
        <begin position="979"/>
        <end position="998"/>
    </location>
</feature>
<reference evidence="3 4" key="1">
    <citation type="submission" date="2019-12" db="EMBL/GenBank/DDBJ databases">
        <authorList>
            <person name="Floudas D."/>
            <person name="Bentzer J."/>
            <person name="Ahren D."/>
            <person name="Johansson T."/>
            <person name="Persson P."/>
            <person name="Tunlid A."/>
        </authorList>
    </citation>
    <scope>NUCLEOTIDE SEQUENCE [LARGE SCALE GENOMIC DNA]</scope>
    <source>
        <strain evidence="3 4">CBS 102.39</strain>
    </source>
</reference>
<feature type="compositionally biased region" description="Acidic residues" evidence="1">
    <location>
        <begin position="36"/>
        <end position="45"/>
    </location>
</feature>
<evidence type="ECO:0000313" key="4">
    <source>
        <dbReference type="Proteomes" id="UP000521872"/>
    </source>
</evidence>
<gene>
    <name evidence="3" type="ORF">D9613_008504</name>
</gene>
<feature type="compositionally biased region" description="Polar residues" evidence="1">
    <location>
        <begin position="1011"/>
        <end position="1030"/>
    </location>
</feature>
<proteinExistence type="predicted"/>
<feature type="region of interest" description="Disordered" evidence="1">
    <location>
        <begin position="18"/>
        <end position="46"/>
    </location>
</feature>
<comment type="caution">
    <text evidence="3">The sequence shown here is derived from an EMBL/GenBank/DDBJ whole genome shotgun (WGS) entry which is preliminary data.</text>
</comment>
<feature type="region of interest" description="Disordered" evidence="1">
    <location>
        <begin position="679"/>
        <end position="706"/>
    </location>
</feature>
<name>A0A8H4QUC2_9AGAR</name>